<dbReference type="InterPro" id="IPR010985">
    <property type="entry name" value="Ribbon_hlx_hlx"/>
</dbReference>
<evidence type="ECO:0000256" key="5">
    <source>
        <dbReference type="ARBA" id="ARBA00023163"/>
    </source>
</evidence>
<evidence type="ECO:0000256" key="3">
    <source>
        <dbReference type="ARBA" id="ARBA00023015"/>
    </source>
</evidence>
<keyword evidence="2" id="KW-1277">Toxin-antitoxin system</keyword>
<evidence type="ECO:0000313" key="7">
    <source>
        <dbReference type="EMBL" id="MRH79091.1"/>
    </source>
</evidence>
<dbReference type="AlphaFoldDB" id="A0A6N7QRK1"/>
<proteinExistence type="inferred from homology"/>
<evidence type="ECO:0000256" key="4">
    <source>
        <dbReference type="ARBA" id="ARBA00023125"/>
    </source>
</evidence>
<dbReference type="GO" id="GO:0003677">
    <property type="term" value="F:DNA binding"/>
    <property type="evidence" value="ECO:0007669"/>
    <property type="project" value="UniProtKB-KW"/>
</dbReference>
<dbReference type="EMBL" id="WJPP01000005">
    <property type="protein sequence ID" value="MRH79091.1"/>
    <property type="molecule type" value="Genomic_DNA"/>
</dbReference>
<keyword evidence="3" id="KW-0805">Transcription regulation</keyword>
<evidence type="ECO:0000313" key="8">
    <source>
        <dbReference type="Proteomes" id="UP000433788"/>
    </source>
</evidence>
<dbReference type="InterPro" id="IPR014795">
    <property type="entry name" value="TacA_1-like"/>
</dbReference>
<reference evidence="7 8" key="1">
    <citation type="submission" date="2019-11" db="EMBL/GenBank/DDBJ databases">
        <authorList>
            <person name="Zhang X.Y."/>
        </authorList>
    </citation>
    <scope>NUCLEOTIDE SEQUENCE [LARGE SCALE GENOMIC DNA]</scope>
    <source>
        <strain evidence="7 8">C176</strain>
    </source>
</reference>
<organism evidence="7 8">
    <name type="scientific">Spiribacter salilacus</name>
    <dbReference type="NCBI Taxonomy" id="2664894"/>
    <lineage>
        <taxon>Bacteria</taxon>
        <taxon>Pseudomonadati</taxon>
        <taxon>Pseudomonadota</taxon>
        <taxon>Gammaproteobacteria</taxon>
        <taxon>Chromatiales</taxon>
        <taxon>Ectothiorhodospiraceae</taxon>
        <taxon>Spiribacter</taxon>
    </lineage>
</organism>
<comment type="caution">
    <text evidence="7">The sequence shown here is derived from an EMBL/GenBank/DDBJ whole genome shotgun (WGS) entry which is preliminary data.</text>
</comment>
<dbReference type="SUPFAM" id="SSF47598">
    <property type="entry name" value="Ribbon-helix-helix"/>
    <property type="match status" value="1"/>
</dbReference>
<sequence length="87" mass="9909">MTQSVAMNMKAEPQVRSLIDRAAKLTHRNRTEFVLEAAVQRAEEVILEQSLILVSPERYQAFVDALDAPPTTNPRVQKVLEHKAPWE</sequence>
<accession>A0A6N7QRK1</accession>
<name>A0A6N7QRK1_9GAMM</name>
<dbReference type="RefSeq" id="WP_153720130.1">
    <property type="nucleotide sequence ID" value="NZ_WJPP01000005.1"/>
</dbReference>
<comment type="similarity">
    <text evidence="6">Belongs to the TacA antitoxin family.</text>
</comment>
<gene>
    <name evidence="7" type="ORF">GH984_10310</name>
</gene>
<dbReference type="PANTHER" id="PTHR35401">
    <property type="entry name" value="COPG FAMILY HELIX-TURN-HELIX PROTEIN-RELATED-RELATED"/>
    <property type="match status" value="1"/>
</dbReference>
<evidence type="ECO:0000256" key="1">
    <source>
        <dbReference type="ARBA" id="ARBA00022491"/>
    </source>
</evidence>
<protein>
    <submittedName>
        <fullName evidence="7">DUF1778 domain-containing protein</fullName>
    </submittedName>
</protein>
<keyword evidence="5" id="KW-0804">Transcription</keyword>
<evidence type="ECO:0000256" key="6">
    <source>
        <dbReference type="ARBA" id="ARBA00049988"/>
    </source>
</evidence>
<keyword evidence="4" id="KW-0238">DNA-binding</keyword>
<dbReference type="Proteomes" id="UP000433788">
    <property type="component" value="Unassembled WGS sequence"/>
</dbReference>
<dbReference type="Gene3D" id="1.20.5.780">
    <property type="entry name" value="Single helix bin"/>
    <property type="match status" value="1"/>
</dbReference>
<dbReference type="PANTHER" id="PTHR35401:SF1">
    <property type="entry name" value="CYTOPLASMIC PROTEIN"/>
    <property type="match status" value="1"/>
</dbReference>
<keyword evidence="1" id="KW-0678">Repressor</keyword>
<dbReference type="GO" id="GO:0006355">
    <property type="term" value="P:regulation of DNA-templated transcription"/>
    <property type="evidence" value="ECO:0007669"/>
    <property type="project" value="InterPro"/>
</dbReference>
<evidence type="ECO:0000256" key="2">
    <source>
        <dbReference type="ARBA" id="ARBA00022649"/>
    </source>
</evidence>
<keyword evidence="8" id="KW-1185">Reference proteome</keyword>
<dbReference type="Pfam" id="PF08681">
    <property type="entry name" value="TacA1"/>
    <property type="match status" value="1"/>
</dbReference>